<comment type="caution">
    <text evidence="2">The sequence shown here is derived from an EMBL/GenBank/DDBJ whole genome shotgun (WGS) entry which is preliminary data.</text>
</comment>
<gene>
    <name evidence="2" type="ORF">DNG_00788</name>
</gene>
<evidence type="ECO:0000313" key="3">
    <source>
        <dbReference type="Proteomes" id="UP001187682"/>
    </source>
</evidence>
<dbReference type="InterPro" id="IPR052413">
    <property type="entry name" value="SUR7_domain"/>
</dbReference>
<reference evidence="2" key="1">
    <citation type="submission" date="2018-03" db="EMBL/GenBank/DDBJ databases">
        <authorList>
            <person name="Guldener U."/>
        </authorList>
    </citation>
    <scope>NUCLEOTIDE SEQUENCE</scope>
</reference>
<evidence type="ECO:0000256" key="1">
    <source>
        <dbReference type="SAM" id="Phobius"/>
    </source>
</evidence>
<sequence length="286" mass="31124">MANHRRNAVYIATIAYAITVIFLILVIIGNTSDKVGIRDTFFFKIQMANIIPESASNAALLNSVARSLGLHDFYQVGLWNFCEGYDDEGIVYCSPPKRLYWFNPIEVLMDELLAGASIALPSEVVTILTLLRLGSKGMFILFFIGIVLSFVLVFLSPLVLRTRRWSLLVVTLSILAAVSTGGATVLATVFSLAAKYALTLQSELNISSAVSPLMLASTWIAALCTTTCFFLHSAVGCCCHVSRADTKQEAAGSLVMAEKKRFNVHDFINKKRSAHATSSGVSSTHT</sequence>
<name>A0AAE8MQ05_9PEZI</name>
<dbReference type="PANTHER" id="PTHR28019:SF2">
    <property type="entry name" value="CELL MEMBRANE PROTEIN YLR413W-RELATED"/>
    <property type="match status" value="1"/>
</dbReference>
<dbReference type="PANTHER" id="PTHR28019">
    <property type="entry name" value="CELL MEMBRANE PROTEIN YLR413W-RELATED"/>
    <property type="match status" value="1"/>
</dbReference>
<dbReference type="Pfam" id="PF06687">
    <property type="entry name" value="SUR7"/>
    <property type="match status" value="1"/>
</dbReference>
<evidence type="ECO:0008006" key="4">
    <source>
        <dbReference type="Google" id="ProtNLM"/>
    </source>
</evidence>
<dbReference type="Proteomes" id="UP001187682">
    <property type="component" value="Unassembled WGS sequence"/>
</dbReference>
<dbReference type="GO" id="GO:0031505">
    <property type="term" value="P:fungal-type cell wall organization"/>
    <property type="evidence" value="ECO:0007669"/>
    <property type="project" value="TreeGrafter"/>
</dbReference>
<dbReference type="InterPro" id="IPR009571">
    <property type="entry name" value="SUR7/Rim9-like_fungi"/>
</dbReference>
<protein>
    <recommendedName>
        <fullName evidence="4">SUR7 domain-containing protein</fullName>
    </recommendedName>
</protein>
<feature type="transmembrane region" description="Helical" evidence="1">
    <location>
        <begin position="165"/>
        <end position="192"/>
    </location>
</feature>
<dbReference type="GO" id="GO:0051285">
    <property type="term" value="C:cell cortex of cell tip"/>
    <property type="evidence" value="ECO:0007669"/>
    <property type="project" value="TreeGrafter"/>
</dbReference>
<keyword evidence="1" id="KW-0472">Membrane</keyword>
<organism evidence="2 3">
    <name type="scientific">Cephalotrichum gorgonifer</name>
    <dbReference type="NCBI Taxonomy" id="2041049"/>
    <lineage>
        <taxon>Eukaryota</taxon>
        <taxon>Fungi</taxon>
        <taxon>Dikarya</taxon>
        <taxon>Ascomycota</taxon>
        <taxon>Pezizomycotina</taxon>
        <taxon>Sordariomycetes</taxon>
        <taxon>Hypocreomycetidae</taxon>
        <taxon>Microascales</taxon>
        <taxon>Microascaceae</taxon>
        <taxon>Cephalotrichum</taxon>
    </lineage>
</organism>
<keyword evidence="3" id="KW-1185">Reference proteome</keyword>
<dbReference type="EMBL" id="ONZQ02000001">
    <property type="protein sequence ID" value="SPN97274.1"/>
    <property type="molecule type" value="Genomic_DNA"/>
</dbReference>
<accession>A0AAE8MQ05</accession>
<keyword evidence="1" id="KW-0812">Transmembrane</keyword>
<feature type="transmembrane region" description="Helical" evidence="1">
    <location>
        <begin position="138"/>
        <end position="159"/>
    </location>
</feature>
<dbReference type="GO" id="GO:0005886">
    <property type="term" value="C:plasma membrane"/>
    <property type="evidence" value="ECO:0007669"/>
    <property type="project" value="InterPro"/>
</dbReference>
<feature type="transmembrane region" description="Helical" evidence="1">
    <location>
        <begin position="7"/>
        <end position="28"/>
    </location>
</feature>
<keyword evidence="1" id="KW-1133">Transmembrane helix</keyword>
<dbReference type="AlphaFoldDB" id="A0AAE8MQ05"/>
<evidence type="ECO:0000313" key="2">
    <source>
        <dbReference type="EMBL" id="SPN97274.1"/>
    </source>
</evidence>
<feature type="transmembrane region" description="Helical" evidence="1">
    <location>
        <begin position="213"/>
        <end position="235"/>
    </location>
</feature>
<proteinExistence type="predicted"/>